<evidence type="ECO:0000256" key="2">
    <source>
        <dbReference type="ARBA" id="ARBA00022771"/>
    </source>
</evidence>
<dbReference type="InterPro" id="IPR055936">
    <property type="entry name" value="DUF7514"/>
</dbReference>
<evidence type="ECO:0000313" key="6">
    <source>
        <dbReference type="EMBL" id="THV03380.1"/>
    </source>
</evidence>
<feature type="region of interest" description="Disordered" evidence="4">
    <location>
        <begin position="105"/>
        <end position="137"/>
    </location>
</feature>
<reference evidence="6 7" key="1">
    <citation type="journal article" date="2019" name="Nat. Ecol. Evol.">
        <title>Megaphylogeny resolves global patterns of mushroom evolution.</title>
        <authorList>
            <person name="Varga T."/>
            <person name="Krizsan K."/>
            <person name="Foldi C."/>
            <person name="Dima B."/>
            <person name="Sanchez-Garcia M."/>
            <person name="Sanchez-Ramirez S."/>
            <person name="Szollosi G.J."/>
            <person name="Szarkandi J.G."/>
            <person name="Papp V."/>
            <person name="Albert L."/>
            <person name="Andreopoulos W."/>
            <person name="Angelini C."/>
            <person name="Antonin V."/>
            <person name="Barry K.W."/>
            <person name="Bougher N.L."/>
            <person name="Buchanan P."/>
            <person name="Buyck B."/>
            <person name="Bense V."/>
            <person name="Catcheside P."/>
            <person name="Chovatia M."/>
            <person name="Cooper J."/>
            <person name="Damon W."/>
            <person name="Desjardin D."/>
            <person name="Finy P."/>
            <person name="Geml J."/>
            <person name="Haridas S."/>
            <person name="Hughes K."/>
            <person name="Justo A."/>
            <person name="Karasinski D."/>
            <person name="Kautmanova I."/>
            <person name="Kiss B."/>
            <person name="Kocsube S."/>
            <person name="Kotiranta H."/>
            <person name="LaButti K.M."/>
            <person name="Lechner B.E."/>
            <person name="Liimatainen K."/>
            <person name="Lipzen A."/>
            <person name="Lukacs Z."/>
            <person name="Mihaltcheva S."/>
            <person name="Morgado L.N."/>
            <person name="Niskanen T."/>
            <person name="Noordeloos M.E."/>
            <person name="Ohm R.A."/>
            <person name="Ortiz-Santana B."/>
            <person name="Ovrebo C."/>
            <person name="Racz N."/>
            <person name="Riley R."/>
            <person name="Savchenko A."/>
            <person name="Shiryaev A."/>
            <person name="Soop K."/>
            <person name="Spirin V."/>
            <person name="Szebenyi C."/>
            <person name="Tomsovsky M."/>
            <person name="Tulloss R.E."/>
            <person name="Uehling J."/>
            <person name="Grigoriev I.V."/>
            <person name="Vagvolgyi C."/>
            <person name="Papp T."/>
            <person name="Martin F.M."/>
            <person name="Miettinen O."/>
            <person name="Hibbett D.S."/>
            <person name="Nagy L.G."/>
        </authorList>
    </citation>
    <scope>NUCLEOTIDE SEQUENCE [LARGE SCALE GENOMIC DNA]</scope>
    <source>
        <strain evidence="6 7">CBS 962.96</strain>
    </source>
</reference>
<dbReference type="GO" id="GO:0008270">
    <property type="term" value="F:zinc ion binding"/>
    <property type="evidence" value="ECO:0007669"/>
    <property type="project" value="UniProtKB-KW"/>
</dbReference>
<dbReference type="Proteomes" id="UP000297245">
    <property type="component" value="Unassembled WGS sequence"/>
</dbReference>
<feature type="compositionally biased region" description="Low complexity" evidence="4">
    <location>
        <begin position="105"/>
        <end position="115"/>
    </location>
</feature>
<keyword evidence="3" id="KW-0862">Zinc</keyword>
<proteinExistence type="predicted"/>
<dbReference type="EMBL" id="ML179068">
    <property type="protein sequence ID" value="THV03380.1"/>
    <property type="molecule type" value="Genomic_DNA"/>
</dbReference>
<sequence>MTLSTNTFYCDSCSLPIPVSSPRVHCLSPACADNYDLCATCALGERFIQGGSGHLSSHPTQVYKVSGNVDGFLSRSGLDNGALRNSVTSTATITYFDRAVGSPTSTSLGRLSTTRNKSWVTHHHHHRRSSGSSSISSIGSLGSISSTGSLGLVDTYIPLTSDSASSEPDFNEVDSYFDIRQSPVPPLPAAFQPDVRHDTTPRAGSGWTALFMSDMTPTTNFLKLLNAIFSSLDNQCTGYLTPEVYSRFLDDLGYEDESNIWKSYLRPIPGFAKEDVADQALRSIFDLFSIEYTLGARTLYRTTSSHNLNTPPADVEPDLTALTNQLQSLLSKGRGTDFAAGFVRPVTEGKTPSFRQTQSRLTRIRSSSFRKNSRKLTMPLLTRPGFVALSCLNVLCDPDAEWMSLCRVLRNPHYQEELEPFLRMGPLPRAALPAYPDQASLQRVQDVFDHAERMKRVSEGGMVRSNMSMRNWDLALPVGDSGAATLYTTCG</sequence>
<feature type="domain" description="DUF7514" evidence="5">
    <location>
        <begin position="373"/>
        <end position="447"/>
    </location>
</feature>
<organism evidence="6 7">
    <name type="scientific">Dendrothele bispora (strain CBS 962.96)</name>
    <dbReference type="NCBI Taxonomy" id="1314807"/>
    <lineage>
        <taxon>Eukaryota</taxon>
        <taxon>Fungi</taxon>
        <taxon>Dikarya</taxon>
        <taxon>Basidiomycota</taxon>
        <taxon>Agaricomycotina</taxon>
        <taxon>Agaricomycetes</taxon>
        <taxon>Agaricomycetidae</taxon>
        <taxon>Agaricales</taxon>
        <taxon>Agaricales incertae sedis</taxon>
        <taxon>Dendrothele</taxon>
    </lineage>
</organism>
<keyword evidence="1" id="KW-0479">Metal-binding</keyword>
<dbReference type="InterPro" id="IPR043145">
    <property type="entry name" value="Znf_ZZ_sf"/>
</dbReference>
<evidence type="ECO:0000259" key="5">
    <source>
        <dbReference type="Pfam" id="PF24355"/>
    </source>
</evidence>
<dbReference type="AlphaFoldDB" id="A0A4S8MKM5"/>
<keyword evidence="7" id="KW-1185">Reference proteome</keyword>
<dbReference type="Pfam" id="PF24355">
    <property type="entry name" value="DUF7514"/>
    <property type="match status" value="1"/>
</dbReference>
<protein>
    <recommendedName>
        <fullName evidence="5">DUF7514 domain-containing protein</fullName>
    </recommendedName>
</protein>
<evidence type="ECO:0000256" key="4">
    <source>
        <dbReference type="SAM" id="MobiDB-lite"/>
    </source>
</evidence>
<evidence type="ECO:0000313" key="7">
    <source>
        <dbReference type="Proteomes" id="UP000297245"/>
    </source>
</evidence>
<keyword evidence="2" id="KW-0863">Zinc-finger</keyword>
<name>A0A4S8MKM5_DENBC</name>
<dbReference type="OrthoDB" id="7873042at2759"/>
<evidence type="ECO:0000256" key="3">
    <source>
        <dbReference type="ARBA" id="ARBA00022833"/>
    </source>
</evidence>
<gene>
    <name evidence="6" type="ORF">K435DRAFT_835946</name>
</gene>
<dbReference type="Gene3D" id="3.30.60.90">
    <property type="match status" value="1"/>
</dbReference>
<dbReference type="SUPFAM" id="SSF57850">
    <property type="entry name" value="RING/U-box"/>
    <property type="match status" value="1"/>
</dbReference>
<accession>A0A4S8MKM5</accession>
<feature type="compositionally biased region" description="Basic residues" evidence="4">
    <location>
        <begin position="120"/>
        <end position="129"/>
    </location>
</feature>
<evidence type="ECO:0000256" key="1">
    <source>
        <dbReference type="ARBA" id="ARBA00022723"/>
    </source>
</evidence>